<protein>
    <submittedName>
        <fullName evidence="2">Uncharacterized protein</fullName>
    </submittedName>
</protein>
<sequence length="659" mass="74191">MIPLLKVALFLLFATAQGALPPMLLIHEETRQCMEWDDQPGCRQCRIPSGWKSIGAAFEDTVACPTGYSYAPSLEVEELQSYHCVETRNEYCCSAFYGYVWPHCWPVMVENQQEHKCSLSLCEELPPGWTRSLVEGEEDEYEDYRDLLNTSDYTGYCLGWELWEDQNDDAGWTWLPWDDPTLGGSCQDPCAHYNFSCGECVAMGCTWSPRQASCHVGCEAHDNCIVTTKTEHAEQLCQTITELMDADDEANCHKTSCEGCTHTALNSDPTQHCRWVDQWWGEGESCVASRCLGICREIDDCAESKFCAQETENCTECVQAGCSWGFGQRYPESTSDDAYPACYRGDCRVDLDCVSLDAEAEEEPSLISKQSQDEECVEDEIEICKEILTRYRDREYCHRNSDCATCSQTPLLSNETQHCKWLQPRGSRSGHCVAACPAGDSIICDETIACSRRRSFYRYCDQCLAAGGYWNADPYFAEDAALLGYHSWMRCTEAPCSTPDFCFNDKDDLTGTNWSTGTLEFCLRHDQSVAAEHPWECGKSYPLGSCEACLRDGCSWFQQECLPDYPPENASNTSHACIHALDLIEDEDETPIRPVESSIGNYCRNYRKEVSCPTRHLGTSSPTNETHWEEKNVKEANDSAKRAGGISVLACVVYAWLVL</sequence>
<reference evidence="2" key="1">
    <citation type="submission" date="2020-06" db="EMBL/GenBank/DDBJ databases">
        <authorList>
            <consortium name="Plant Systems Biology data submission"/>
        </authorList>
    </citation>
    <scope>NUCLEOTIDE SEQUENCE</scope>
    <source>
        <strain evidence="2">D6</strain>
    </source>
</reference>
<accession>A0A9N8EKE6</accession>
<dbReference type="Proteomes" id="UP001153069">
    <property type="component" value="Unassembled WGS sequence"/>
</dbReference>
<name>A0A9N8EKE6_9STRA</name>
<keyword evidence="1" id="KW-0732">Signal</keyword>
<keyword evidence="3" id="KW-1185">Reference proteome</keyword>
<evidence type="ECO:0000313" key="3">
    <source>
        <dbReference type="Proteomes" id="UP001153069"/>
    </source>
</evidence>
<evidence type="ECO:0000256" key="1">
    <source>
        <dbReference type="SAM" id="SignalP"/>
    </source>
</evidence>
<gene>
    <name evidence="2" type="ORF">SEMRO_1143_G246020.1</name>
</gene>
<comment type="caution">
    <text evidence="2">The sequence shown here is derived from an EMBL/GenBank/DDBJ whole genome shotgun (WGS) entry which is preliminary data.</text>
</comment>
<dbReference type="EMBL" id="CAICTM010001141">
    <property type="protein sequence ID" value="CAB9520891.1"/>
    <property type="molecule type" value="Genomic_DNA"/>
</dbReference>
<feature type="chain" id="PRO_5040496212" evidence="1">
    <location>
        <begin position="19"/>
        <end position="659"/>
    </location>
</feature>
<feature type="signal peptide" evidence="1">
    <location>
        <begin position="1"/>
        <end position="18"/>
    </location>
</feature>
<evidence type="ECO:0000313" key="2">
    <source>
        <dbReference type="EMBL" id="CAB9520891.1"/>
    </source>
</evidence>
<dbReference type="AlphaFoldDB" id="A0A9N8EKE6"/>
<proteinExistence type="predicted"/>
<organism evidence="2 3">
    <name type="scientific">Seminavis robusta</name>
    <dbReference type="NCBI Taxonomy" id="568900"/>
    <lineage>
        <taxon>Eukaryota</taxon>
        <taxon>Sar</taxon>
        <taxon>Stramenopiles</taxon>
        <taxon>Ochrophyta</taxon>
        <taxon>Bacillariophyta</taxon>
        <taxon>Bacillariophyceae</taxon>
        <taxon>Bacillariophycidae</taxon>
        <taxon>Naviculales</taxon>
        <taxon>Naviculaceae</taxon>
        <taxon>Seminavis</taxon>
    </lineage>
</organism>